<dbReference type="InterPro" id="IPR050559">
    <property type="entry name" value="P-Pant_transferase_sf"/>
</dbReference>
<comment type="caution">
    <text evidence="4">The sequence shown here is derived from an EMBL/GenBank/DDBJ whole genome shotgun (WGS) entry which is preliminary data.</text>
</comment>
<keyword evidence="2 4" id="KW-0808">Transferase</keyword>
<dbReference type="Gene3D" id="3.90.470.20">
    <property type="entry name" value="4'-phosphopantetheinyl transferase domain"/>
    <property type="match status" value="2"/>
</dbReference>
<evidence type="ECO:0000256" key="1">
    <source>
        <dbReference type="ARBA" id="ARBA00010990"/>
    </source>
</evidence>
<dbReference type="Pfam" id="PF01648">
    <property type="entry name" value="ACPS"/>
    <property type="match status" value="1"/>
</dbReference>
<accession>A0ABP5RBB8</accession>
<dbReference type="EMBL" id="BAAATR010000018">
    <property type="protein sequence ID" value="GAA2253590.1"/>
    <property type="molecule type" value="Genomic_DNA"/>
</dbReference>
<evidence type="ECO:0000313" key="4">
    <source>
        <dbReference type="EMBL" id="GAA2253590.1"/>
    </source>
</evidence>
<protein>
    <submittedName>
        <fullName evidence="4">4'-phosphopantetheinyl transferase superfamily protein</fullName>
    </submittedName>
</protein>
<evidence type="ECO:0000259" key="3">
    <source>
        <dbReference type="Pfam" id="PF01648"/>
    </source>
</evidence>
<dbReference type="Proteomes" id="UP001500305">
    <property type="component" value="Unassembled WGS sequence"/>
</dbReference>
<gene>
    <name evidence="4" type="ORF">GCM10010430_41670</name>
</gene>
<comment type="similarity">
    <text evidence="1">Belongs to the P-Pant transferase superfamily. Gsp/Sfp/HetI/AcpT family.</text>
</comment>
<feature type="domain" description="4'-phosphopantetheinyl transferase" evidence="3">
    <location>
        <begin position="126"/>
        <end position="206"/>
    </location>
</feature>
<name>A0ABP5RBB8_9ACTN</name>
<sequence>MTAVERPVAPADFTSGGPVHIWHCALPRAVGPVHLSLLTADERQRAARLRTAAKSAQFVATRVAVRLVLADLLATPPLAVRLGRRPCPGCGDPGHGPPVVAHPRNSLWISISHTSGCGLLAVAADPVGVDVERYGGVDAELLAPEVLTPAERAHIDALPDPAQRDRAFLRCWTRKEAVLKGAGVGMAADLRVFDVHPGRAGDGTAVEVTGRVPGIRTRWEVRDLPLGPAWAAALARPAGLSGPVHLHTLTWPSWAP</sequence>
<dbReference type="PANTHER" id="PTHR12215:SF10">
    <property type="entry name" value="L-AMINOADIPATE-SEMIALDEHYDE DEHYDROGENASE-PHOSPHOPANTETHEINYL TRANSFERASE"/>
    <property type="match status" value="1"/>
</dbReference>
<dbReference type="PANTHER" id="PTHR12215">
    <property type="entry name" value="PHOSPHOPANTETHEINE TRANSFERASE"/>
    <property type="match status" value="1"/>
</dbReference>
<dbReference type="InterPro" id="IPR037143">
    <property type="entry name" value="4-PPantetheinyl_Trfase_dom_sf"/>
</dbReference>
<organism evidence="4 5">
    <name type="scientific">Kitasatospora cystarginea</name>
    <dbReference type="NCBI Taxonomy" id="58350"/>
    <lineage>
        <taxon>Bacteria</taxon>
        <taxon>Bacillati</taxon>
        <taxon>Actinomycetota</taxon>
        <taxon>Actinomycetes</taxon>
        <taxon>Kitasatosporales</taxon>
        <taxon>Streptomycetaceae</taxon>
        <taxon>Kitasatospora</taxon>
    </lineage>
</organism>
<reference evidence="5" key="1">
    <citation type="journal article" date="2019" name="Int. J. Syst. Evol. Microbiol.">
        <title>The Global Catalogue of Microorganisms (GCM) 10K type strain sequencing project: providing services to taxonomists for standard genome sequencing and annotation.</title>
        <authorList>
            <consortium name="The Broad Institute Genomics Platform"/>
            <consortium name="The Broad Institute Genome Sequencing Center for Infectious Disease"/>
            <person name="Wu L."/>
            <person name="Ma J."/>
        </authorList>
    </citation>
    <scope>NUCLEOTIDE SEQUENCE [LARGE SCALE GENOMIC DNA]</scope>
    <source>
        <strain evidence="5">JCM 7356</strain>
    </source>
</reference>
<keyword evidence="5" id="KW-1185">Reference proteome</keyword>
<proteinExistence type="inferred from homology"/>
<evidence type="ECO:0000313" key="5">
    <source>
        <dbReference type="Proteomes" id="UP001500305"/>
    </source>
</evidence>
<dbReference type="InterPro" id="IPR008278">
    <property type="entry name" value="4-PPantetheinyl_Trfase_dom"/>
</dbReference>
<dbReference type="RefSeq" id="WP_344637960.1">
    <property type="nucleotide sequence ID" value="NZ_BAAATR010000018.1"/>
</dbReference>
<evidence type="ECO:0000256" key="2">
    <source>
        <dbReference type="ARBA" id="ARBA00022679"/>
    </source>
</evidence>
<dbReference type="SUPFAM" id="SSF56214">
    <property type="entry name" value="4'-phosphopantetheinyl transferase"/>
    <property type="match status" value="2"/>
</dbReference>
<dbReference type="GO" id="GO:0016740">
    <property type="term" value="F:transferase activity"/>
    <property type="evidence" value="ECO:0007669"/>
    <property type="project" value="UniProtKB-KW"/>
</dbReference>